<keyword evidence="1" id="KW-0472">Membrane</keyword>
<dbReference type="STRING" id="1408281.Epro_0047"/>
<dbReference type="EMBL" id="CP009498">
    <property type="protein sequence ID" value="AKL97426.1"/>
    <property type="molecule type" value="Genomic_DNA"/>
</dbReference>
<feature type="transmembrane region" description="Helical" evidence="1">
    <location>
        <begin position="77"/>
        <end position="98"/>
    </location>
</feature>
<evidence type="ECO:0000256" key="1">
    <source>
        <dbReference type="SAM" id="Phobius"/>
    </source>
</evidence>
<dbReference type="InterPro" id="IPR037997">
    <property type="entry name" value="Dgk1-like"/>
</dbReference>
<proteinExistence type="predicted"/>
<keyword evidence="3" id="KW-1185">Reference proteome</keyword>
<dbReference type="AlphaFoldDB" id="A0A0G3WFJ3"/>
<dbReference type="PANTHER" id="PTHR31303:SF1">
    <property type="entry name" value="CTP-DEPENDENT DIACYLGLYCEROL KINASE 1"/>
    <property type="match status" value="1"/>
</dbReference>
<feature type="transmembrane region" description="Helical" evidence="1">
    <location>
        <begin position="104"/>
        <end position="122"/>
    </location>
</feature>
<dbReference type="GO" id="GO:0004143">
    <property type="term" value="F:ATP-dependent diacylglycerol kinase activity"/>
    <property type="evidence" value="ECO:0007669"/>
    <property type="project" value="InterPro"/>
</dbReference>
<feature type="transmembrane region" description="Helical" evidence="1">
    <location>
        <begin position="181"/>
        <end position="203"/>
    </location>
</feature>
<keyword evidence="1" id="KW-1133">Transmembrane helix</keyword>
<gene>
    <name evidence="2" type="ORF">Epro_0047</name>
</gene>
<evidence type="ECO:0008006" key="4">
    <source>
        <dbReference type="Google" id="ProtNLM"/>
    </source>
</evidence>
<dbReference type="PANTHER" id="PTHR31303">
    <property type="entry name" value="CTP-DEPENDENT DIACYLGLYCEROL KINASE 1"/>
    <property type="match status" value="1"/>
</dbReference>
<dbReference type="Proteomes" id="UP000035337">
    <property type="component" value="Chromosome"/>
</dbReference>
<dbReference type="RefSeq" id="WP_052569515.1">
    <property type="nucleotide sequence ID" value="NZ_CP009498.1"/>
</dbReference>
<protein>
    <recommendedName>
        <fullName evidence="4">Phosphatidate cytidylyltransferase</fullName>
    </recommendedName>
</protein>
<sequence>MVSVPKDELKRKGFHLLSLIYVFGYWYFDKNYIILGLAAAIAVVAIFEILRFNIPSFNEYFCNNYKGFYRPEEAQKISGLIGTLSGALFTILIFDLWLGAPRTMVFASFLYLSFGDAAAALVGKTIGKHKSFAGKSVEGSIACLIACFIAGLFIFNWKFALAGAVIATVVEAIPWKISDNFWMQIVNAGLLILLAHALPWTCAVL</sequence>
<organism evidence="2 3">
    <name type="scientific">Endomicrobium proavitum</name>
    <dbReference type="NCBI Taxonomy" id="1408281"/>
    <lineage>
        <taxon>Bacteria</taxon>
        <taxon>Pseudomonadati</taxon>
        <taxon>Elusimicrobiota</taxon>
        <taxon>Endomicrobiia</taxon>
        <taxon>Endomicrobiales</taxon>
        <taxon>Endomicrobiaceae</taxon>
        <taxon>Endomicrobium</taxon>
    </lineage>
</organism>
<evidence type="ECO:0000313" key="2">
    <source>
        <dbReference type="EMBL" id="AKL97426.1"/>
    </source>
</evidence>
<name>A0A0G3WFJ3_9BACT</name>
<feature type="transmembrane region" description="Helical" evidence="1">
    <location>
        <begin position="34"/>
        <end position="56"/>
    </location>
</feature>
<evidence type="ECO:0000313" key="3">
    <source>
        <dbReference type="Proteomes" id="UP000035337"/>
    </source>
</evidence>
<feature type="transmembrane region" description="Helical" evidence="1">
    <location>
        <begin position="143"/>
        <end position="169"/>
    </location>
</feature>
<reference evidence="2 3" key="1">
    <citation type="submission" date="2014-09" db="EMBL/GenBank/DDBJ databases">
        <title>Complete genome sequence of Endomicrobium proavitum.</title>
        <authorList>
            <person name="Zheng H."/>
        </authorList>
    </citation>
    <scope>NUCLEOTIDE SEQUENCE [LARGE SCALE GENOMIC DNA]</scope>
    <source>
        <strain evidence="2 3">Rsa215</strain>
    </source>
</reference>
<keyword evidence="1" id="KW-0812">Transmembrane</keyword>
<dbReference type="OrthoDB" id="9813239at2"/>
<feature type="transmembrane region" description="Helical" evidence="1">
    <location>
        <begin position="12"/>
        <end position="28"/>
    </location>
</feature>
<dbReference type="KEGG" id="epo:Epro_0047"/>
<accession>A0A0G3WFJ3</accession>